<protein>
    <submittedName>
        <fullName evidence="1">Uncharacterized protein</fullName>
    </submittedName>
</protein>
<dbReference type="Proteomes" id="UP000673691">
    <property type="component" value="Unassembled WGS sequence"/>
</dbReference>
<evidence type="ECO:0000313" key="2">
    <source>
        <dbReference type="Proteomes" id="UP000673691"/>
    </source>
</evidence>
<organism evidence="1 2">
    <name type="scientific">Olpidium bornovanus</name>
    <dbReference type="NCBI Taxonomy" id="278681"/>
    <lineage>
        <taxon>Eukaryota</taxon>
        <taxon>Fungi</taxon>
        <taxon>Fungi incertae sedis</taxon>
        <taxon>Olpidiomycota</taxon>
        <taxon>Olpidiomycotina</taxon>
        <taxon>Olpidiomycetes</taxon>
        <taxon>Olpidiales</taxon>
        <taxon>Olpidiaceae</taxon>
        <taxon>Olpidium</taxon>
    </lineage>
</organism>
<dbReference type="InterPro" id="IPR007528">
    <property type="entry name" value="RINT1_Tip20"/>
</dbReference>
<dbReference type="GO" id="GO:0070939">
    <property type="term" value="C:Dsl1/NZR complex"/>
    <property type="evidence" value="ECO:0007669"/>
    <property type="project" value="InterPro"/>
</dbReference>
<dbReference type="GO" id="GO:0006888">
    <property type="term" value="P:endoplasmic reticulum to Golgi vesicle-mediated transport"/>
    <property type="evidence" value="ECO:0007669"/>
    <property type="project" value="InterPro"/>
</dbReference>
<dbReference type="OrthoDB" id="407410at2759"/>
<sequence length="300" mass="33836">EAEIRPGPAGLANSIFRQKRSALGQTSQFPAGFYGSASVASVSRACSCSLPRASGDVPGGTFTSLRVRQRSSARNVVTSERILAVEVMLEPLIKRFRYHFMGKRLTNRLEKVRVRPAPAVFHTMKYPAKASPQFIRGEIQLLLDESGLTEYVAQASPSARGRATPDASGRIYLWPNRRHRRQLADDIPRLLRHPGFISHTMTEAFHFDEAIRNDYLYLDPAAGAEWPGTMEVLAGNQEVFDAFLRTEKECEFFAAFLDATIRRLYPLDPPSHFRVMQIMYRLQLPYTNSQKSSRLTTLGR</sequence>
<comment type="caution">
    <text evidence="1">The sequence shown here is derived from an EMBL/GenBank/DDBJ whole genome shotgun (WGS) entry which is preliminary data.</text>
</comment>
<name>A0A8H7ZQE1_9FUNG</name>
<evidence type="ECO:0000313" key="1">
    <source>
        <dbReference type="EMBL" id="KAG5457188.1"/>
    </source>
</evidence>
<proteinExistence type="predicted"/>
<dbReference type="Pfam" id="PF04437">
    <property type="entry name" value="RINT1_TIP1"/>
    <property type="match status" value="1"/>
</dbReference>
<dbReference type="GO" id="GO:0060628">
    <property type="term" value="P:regulation of ER to Golgi vesicle-mediated transport"/>
    <property type="evidence" value="ECO:0007669"/>
    <property type="project" value="TreeGrafter"/>
</dbReference>
<feature type="non-terminal residue" evidence="1">
    <location>
        <position position="1"/>
    </location>
</feature>
<dbReference type="PANTHER" id="PTHR13520:SF0">
    <property type="entry name" value="RAD50-INTERACTING PROTEIN 1"/>
    <property type="match status" value="1"/>
</dbReference>
<dbReference type="EMBL" id="JAEFCI010010481">
    <property type="protein sequence ID" value="KAG5457188.1"/>
    <property type="molecule type" value="Genomic_DNA"/>
</dbReference>
<gene>
    <name evidence="1" type="ORF">BJ554DRAFT_2862</name>
</gene>
<reference evidence="1 2" key="1">
    <citation type="journal article" name="Sci. Rep.">
        <title>Genome-scale phylogenetic analyses confirm Olpidium as the closest living zoosporic fungus to the non-flagellated, terrestrial fungi.</title>
        <authorList>
            <person name="Chang Y."/>
            <person name="Rochon D."/>
            <person name="Sekimoto S."/>
            <person name="Wang Y."/>
            <person name="Chovatia M."/>
            <person name="Sandor L."/>
            <person name="Salamov A."/>
            <person name="Grigoriev I.V."/>
            <person name="Stajich J.E."/>
            <person name="Spatafora J.W."/>
        </authorList>
    </citation>
    <scope>NUCLEOTIDE SEQUENCE [LARGE SCALE GENOMIC DNA]</scope>
    <source>
        <strain evidence="1">S191</strain>
    </source>
</reference>
<accession>A0A8H7ZQE1</accession>
<keyword evidence="2" id="KW-1185">Reference proteome</keyword>
<dbReference type="PANTHER" id="PTHR13520">
    <property type="entry name" value="RAD50-INTERACTING PROTEIN 1 RINT-1"/>
    <property type="match status" value="1"/>
</dbReference>
<dbReference type="AlphaFoldDB" id="A0A8H7ZQE1"/>
<dbReference type="GO" id="GO:0006890">
    <property type="term" value="P:retrograde vesicle-mediated transport, Golgi to endoplasmic reticulum"/>
    <property type="evidence" value="ECO:0007669"/>
    <property type="project" value="InterPro"/>
</dbReference>